<dbReference type="PIRSF" id="PIRSF038471">
    <property type="entry name" value="MreC"/>
    <property type="match status" value="1"/>
</dbReference>
<dbReference type="EMBL" id="MLJW01000226">
    <property type="protein sequence ID" value="OIQ92659.1"/>
    <property type="molecule type" value="Genomic_DNA"/>
</dbReference>
<accession>A0A1J5RT55</accession>
<reference evidence="8" key="1">
    <citation type="submission" date="2016-10" db="EMBL/GenBank/DDBJ databases">
        <title>Sequence of Gallionella enrichment culture.</title>
        <authorList>
            <person name="Poehlein A."/>
            <person name="Muehling M."/>
            <person name="Daniel R."/>
        </authorList>
    </citation>
    <scope>NUCLEOTIDE SEQUENCE</scope>
</reference>
<keyword evidence="3" id="KW-0133">Cell shape</keyword>
<evidence type="ECO:0000256" key="6">
    <source>
        <dbReference type="SAM" id="MobiDB-lite"/>
    </source>
</evidence>
<evidence type="ECO:0000259" key="7">
    <source>
        <dbReference type="Pfam" id="PF04085"/>
    </source>
</evidence>
<evidence type="ECO:0000256" key="4">
    <source>
        <dbReference type="ARBA" id="ARBA00032089"/>
    </source>
</evidence>
<dbReference type="Gene3D" id="2.40.10.340">
    <property type="entry name" value="Rod shape-determining protein MreC, domain 1"/>
    <property type="match status" value="1"/>
</dbReference>
<dbReference type="GO" id="GO:0005886">
    <property type="term" value="C:plasma membrane"/>
    <property type="evidence" value="ECO:0007669"/>
    <property type="project" value="TreeGrafter"/>
</dbReference>
<dbReference type="PANTHER" id="PTHR34138:SF1">
    <property type="entry name" value="CELL SHAPE-DETERMINING PROTEIN MREC"/>
    <property type="match status" value="1"/>
</dbReference>
<dbReference type="NCBIfam" id="TIGR00219">
    <property type="entry name" value="mreC"/>
    <property type="match status" value="1"/>
</dbReference>
<dbReference type="AlphaFoldDB" id="A0A1J5RT55"/>
<evidence type="ECO:0000313" key="8">
    <source>
        <dbReference type="EMBL" id="OIQ92659.1"/>
    </source>
</evidence>
<comment type="caution">
    <text evidence="8">The sequence shown here is derived from an EMBL/GenBank/DDBJ whole genome shotgun (WGS) entry which is preliminary data.</text>
</comment>
<dbReference type="InterPro" id="IPR042177">
    <property type="entry name" value="Cell/Rod_1"/>
</dbReference>
<name>A0A1J5RT55_9ZZZZ</name>
<dbReference type="Gene3D" id="2.40.10.350">
    <property type="entry name" value="Rod shape-determining protein MreC, domain 2"/>
    <property type="match status" value="1"/>
</dbReference>
<evidence type="ECO:0000256" key="1">
    <source>
        <dbReference type="ARBA" id="ARBA00009369"/>
    </source>
</evidence>
<evidence type="ECO:0000256" key="2">
    <source>
        <dbReference type="ARBA" id="ARBA00013855"/>
    </source>
</evidence>
<feature type="coiled-coil region" evidence="5">
    <location>
        <begin position="79"/>
        <end position="123"/>
    </location>
</feature>
<dbReference type="Pfam" id="PF04085">
    <property type="entry name" value="MreC"/>
    <property type="match status" value="1"/>
</dbReference>
<proteinExistence type="inferred from homology"/>
<comment type="similarity">
    <text evidence="1">Belongs to the MreC family.</text>
</comment>
<dbReference type="InterPro" id="IPR042175">
    <property type="entry name" value="Cell/Rod_MreC_2"/>
</dbReference>
<protein>
    <recommendedName>
        <fullName evidence="2">Cell shape-determining protein MreC</fullName>
    </recommendedName>
    <alternativeName>
        <fullName evidence="4">Cell shape protein MreC</fullName>
    </alternativeName>
</protein>
<evidence type="ECO:0000256" key="5">
    <source>
        <dbReference type="SAM" id="Coils"/>
    </source>
</evidence>
<keyword evidence="5" id="KW-0175">Coiled coil</keyword>
<dbReference type="GO" id="GO:0008360">
    <property type="term" value="P:regulation of cell shape"/>
    <property type="evidence" value="ECO:0007669"/>
    <property type="project" value="UniProtKB-KW"/>
</dbReference>
<feature type="domain" description="Rod shape-determining protein MreC beta-barrel core" evidence="7">
    <location>
        <begin position="135"/>
        <end position="280"/>
    </location>
</feature>
<organism evidence="8">
    <name type="scientific">mine drainage metagenome</name>
    <dbReference type="NCBI Taxonomy" id="410659"/>
    <lineage>
        <taxon>unclassified sequences</taxon>
        <taxon>metagenomes</taxon>
        <taxon>ecological metagenomes</taxon>
    </lineage>
</organism>
<feature type="region of interest" description="Disordered" evidence="6">
    <location>
        <begin position="289"/>
        <end position="309"/>
    </location>
</feature>
<dbReference type="InterPro" id="IPR055342">
    <property type="entry name" value="MreC_beta-barrel_core"/>
</dbReference>
<evidence type="ECO:0000256" key="3">
    <source>
        <dbReference type="ARBA" id="ARBA00022960"/>
    </source>
</evidence>
<gene>
    <name evidence="8" type="primary">mreC_9</name>
    <name evidence="8" type="ORF">GALL_253970</name>
</gene>
<dbReference type="PANTHER" id="PTHR34138">
    <property type="entry name" value="CELL SHAPE-DETERMINING PROTEIN MREC"/>
    <property type="match status" value="1"/>
</dbReference>
<dbReference type="InterPro" id="IPR007221">
    <property type="entry name" value="MreC"/>
</dbReference>
<sequence length="309" mass="32755">MPFDTLERSPPPFFRQGPSAATRLVFYAALSLLLMALDVRWHVAQPLRRGIALAIEPATLVARLPVQLAGDIASHFASVQRTQAELEAQRRAVVALSLQASRAAALQRDNDELRALLQLQRNVPLRSLAAQVSAQVADPYSRKLLIDKGSLAGVAAGSPVMDRDGLLGQITDVRPFDAQLTLITDRDSTVPVEVVRNGLRGVLVGDAGSTPGGIELQWQAANADLRAGDVLVTSGLGGVYPSGLAVARISAVLRPRDSAFARVLCAPLAKVDGGHDVLVLNPLSALAAAPAHRPAPTHPPTPARRRAKR</sequence>